<dbReference type="PANTHER" id="PTHR47089:SF1">
    <property type="entry name" value="GUANOSINE ABC TRANSPORTER PERMEASE PROTEIN NUPP"/>
    <property type="match status" value="1"/>
</dbReference>
<evidence type="ECO:0000313" key="8">
    <source>
        <dbReference type="Proteomes" id="UP000032266"/>
    </source>
</evidence>
<evidence type="ECO:0000256" key="1">
    <source>
        <dbReference type="ARBA" id="ARBA00004429"/>
    </source>
</evidence>
<feature type="transmembrane region" description="Helical" evidence="6">
    <location>
        <begin position="243"/>
        <end position="268"/>
    </location>
</feature>
<dbReference type="STRING" id="1445510.YC6258_05682"/>
<feature type="transmembrane region" description="Helical" evidence="6">
    <location>
        <begin position="332"/>
        <end position="351"/>
    </location>
</feature>
<dbReference type="RefSeq" id="WP_044619383.1">
    <property type="nucleotide sequence ID" value="NZ_CP007142.1"/>
</dbReference>
<dbReference type="GO" id="GO:0005886">
    <property type="term" value="C:plasma membrane"/>
    <property type="evidence" value="ECO:0007669"/>
    <property type="project" value="UniProtKB-SubCell"/>
</dbReference>
<reference evidence="7 8" key="1">
    <citation type="submission" date="2014-01" db="EMBL/GenBank/DDBJ databases">
        <title>Full genme sequencing of cellulolytic bacterium Gynuella sunshinyii YC6258T gen. nov., sp. nov.</title>
        <authorList>
            <person name="Khan H."/>
            <person name="Chung E.J."/>
            <person name="Chung Y.R."/>
        </authorList>
    </citation>
    <scope>NUCLEOTIDE SEQUENCE [LARGE SCALE GENOMIC DNA]</scope>
    <source>
        <strain evidence="7 8">YC6258</strain>
    </source>
</reference>
<dbReference type="Pfam" id="PF02653">
    <property type="entry name" value="BPD_transp_2"/>
    <property type="match status" value="1"/>
</dbReference>
<keyword evidence="3 6" id="KW-0812">Transmembrane</keyword>
<feature type="transmembrane region" description="Helical" evidence="6">
    <location>
        <begin position="89"/>
        <end position="105"/>
    </location>
</feature>
<dbReference type="GO" id="GO:0022857">
    <property type="term" value="F:transmembrane transporter activity"/>
    <property type="evidence" value="ECO:0007669"/>
    <property type="project" value="InterPro"/>
</dbReference>
<feature type="transmembrane region" description="Helical" evidence="6">
    <location>
        <begin position="111"/>
        <end position="131"/>
    </location>
</feature>
<feature type="transmembrane region" description="Helical" evidence="6">
    <location>
        <begin position="143"/>
        <end position="163"/>
    </location>
</feature>
<evidence type="ECO:0000256" key="2">
    <source>
        <dbReference type="ARBA" id="ARBA00022475"/>
    </source>
</evidence>
<dbReference type="Proteomes" id="UP000032266">
    <property type="component" value="Chromosome"/>
</dbReference>
<name>A0A0C5VEL4_9GAMM</name>
<dbReference type="HOGENOM" id="CLU_040769_0_2_6"/>
<feature type="transmembrane region" description="Helical" evidence="6">
    <location>
        <begin position="304"/>
        <end position="326"/>
    </location>
</feature>
<sequence length="376" mass="40625">MSQQRIPAWINYAVIPVLNVLAAFLVSALVFIYIGVSPIDAAKVMWQGAFGYSEGWGYTLYYTTGFIFTGLAVAVAFSAQLFNIGGEGQAYLGGLGVTFVSLWFGNALPAIIMIPLVIIAAGVFGAGWAYIPAYLQAKRGSHIVITTIMFNLISNSLIGYILLQVLKPAASMASESAILPESSWIPRMHEVLSVVGIDVTPTPWNLSFVFALLCCVFVWLFLWHTRWGYEIRAYGANASASAYAGVSSVKIVLLAMILSGMLSGFFALNMISGDVHQLKLNYVAGFGFTGIAVALMGRNHPVGIVLASLLFGFLYQGGAELAFEFPGVDSKIIVVLQGLIILFSGALEYMFKPSVEKLYLSLTRSRSNNDEEAQNA</sequence>
<dbReference type="EMBL" id="CP007142">
    <property type="protein sequence ID" value="AJQ97710.1"/>
    <property type="molecule type" value="Genomic_DNA"/>
</dbReference>
<feature type="transmembrane region" description="Helical" evidence="6">
    <location>
        <begin position="280"/>
        <end position="297"/>
    </location>
</feature>
<feature type="transmembrane region" description="Helical" evidence="6">
    <location>
        <begin position="204"/>
        <end position="222"/>
    </location>
</feature>
<evidence type="ECO:0000256" key="5">
    <source>
        <dbReference type="ARBA" id="ARBA00023136"/>
    </source>
</evidence>
<proteinExistence type="predicted"/>
<organism evidence="7 8">
    <name type="scientific">Gynuella sunshinyii YC6258</name>
    <dbReference type="NCBI Taxonomy" id="1445510"/>
    <lineage>
        <taxon>Bacteria</taxon>
        <taxon>Pseudomonadati</taxon>
        <taxon>Pseudomonadota</taxon>
        <taxon>Gammaproteobacteria</taxon>
        <taxon>Oceanospirillales</taxon>
        <taxon>Saccharospirillaceae</taxon>
        <taxon>Gynuella</taxon>
    </lineage>
</organism>
<accession>A0A0C5VEL4</accession>
<evidence type="ECO:0000256" key="6">
    <source>
        <dbReference type="SAM" id="Phobius"/>
    </source>
</evidence>
<comment type="subcellular location">
    <subcellularLocation>
        <location evidence="1">Cell inner membrane</location>
        <topology evidence="1">Multi-pass membrane protein</topology>
    </subcellularLocation>
</comment>
<keyword evidence="2" id="KW-1003">Cell membrane</keyword>
<protein>
    <submittedName>
        <fullName evidence="7">ABC-type uncharacterized transport system, permease component</fullName>
    </submittedName>
</protein>
<feature type="transmembrane region" description="Helical" evidence="6">
    <location>
        <begin position="12"/>
        <end position="36"/>
    </location>
</feature>
<dbReference type="PANTHER" id="PTHR47089">
    <property type="entry name" value="ABC TRANSPORTER, PERMEASE PROTEIN"/>
    <property type="match status" value="1"/>
</dbReference>
<evidence type="ECO:0000313" key="7">
    <source>
        <dbReference type="EMBL" id="AJQ97710.1"/>
    </source>
</evidence>
<feature type="transmembrane region" description="Helical" evidence="6">
    <location>
        <begin position="56"/>
        <end position="77"/>
    </location>
</feature>
<dbReference type="AlphaFoldDB" id="A0A0C5VEL4"/>
<evidence type="ECO:0000256" key="3">
    <source>
        <dbReference type="ARBA" id="ARBA00022692"/>
    </source>
</evidence>
<keyword evidence="4 6" id="KW-1133">Transmembrane helix</keyword>
<keyword evidence="8" id="KW-1185">Reference proteome</keyword>
<evidence type="ECO:0000256" key="4">
    <source>
        <dbReference type="ARBA" id="ARBA00022989"/>
    </source>
</evidence>
<gene>
    <name evidence="7" type="ORF">YC6258_05682</name>
</gene>
<dbReference type="InterPro" id="IPR001851">
    <property type="entry name" value="ABC_transp_permease"/>
</dbReference>
<dbReference type="OrthoDB" id="45037at2"/>
<keyword evidence="5 6" id="KW-0472">Membrane</keyword>
<dbReference type="KEGG" id="gsn:YC6258_05682"/>
<dbReference type="CDD" id="cd06580">
    <property type="entry name" value="TM_PBP1_transp_TpRbsC_like"/>
    <property type="match status" value="1"/>
</dbReference>
<dbReference type="PATRIC" id="fig|1445510.3.peg.5642"/>